<evidence type="ECO:0000313" key="3">
    <source>
        <dbReference type="Proteomes" id="UP000267223"/>
    </source>
</evidence>
<keyword evidence="3" id="KW-1185">Reference proteome</keyword>
<proteinExistence type="predicted"/>
<sequence>MGASSSAFAHLYLLILSLIDMFLTRMKKVLLIKHFILSYLKIYVNQKTVVWIFTLNCFTLDKSLTPEKTILGNYYGFLNLGNNPVLHYIWVDVQTVINLIKEAKGT</sequence>
<keyword evidence="1" id="KW-0472">Membrane</keyword>
<organism evidence="2 3">
    <name type="scientific">Hanamia caeni</name>
    <dbReference type="NCBI Taxonomy" id="2294116"/>
    <lineage>
        <taxon>Bacteria</taxon>
        <taxon>Pseudomonadati</taxon>
        <taxon>Bacteroidota</taxon>
        <taxon>Chitinophagia</taxon>
        <taxon>Chitinophagales</taxon>
        <taxon>Chitinophagaceae</taxon>
        <taxon>Hanamia</taxon>
    </lineage>
</organism>
<evidence type="ECO:0000313" key="2">
    <source>
        <dbReference type="EMBL" id="RNI35807.1"/>
    </source>
</evidence>
<keyword evidence="1" id="KW-0812">Transmembrane</keyword>
<gene>
    <name evidence="2" type="ORF">EFY79_12715</name>
</gene>
<protein>
    <submittedName>
        <fullName evidence="2">Uncharacterized protein</fullName>
    </submittedName>
</protein>
<dbReference type="EMBL" id="RJJR01000009">
    <property type="protein sequence ID" value="RNI35807.1"/>
    <property type="molecule type" value="Genomic_DNA"/>
</dbReference>
<comment type="caution">
    <text evidence="2">The sequence shown here is derived from an EMBL/GenBank/DDBJ whole genome shotgun (WGS) entry which is preliminary data.</text>
</comment>
<feature type="transmembrane region" description="Helical" evidence="1">
    <location>
        <begin position="6"/>
        <end position="23"/>
    </location>
</feature>
<evidence type="ECO:0000256" key="1">
    <source>
        <dbReference type="SAM" id="Phobius"/>
    </source>
</evidence>
<dbReference type="Proteomes" id="UP000267223">
    <property type="component" value="Unassembled WGS sequence"/>
</dbReference>
<dbReference type="AlphaFoldDB" id="A0A3M9NET9"/>
<accession>A0A3M9NET9</accession>
<name>A0A3M9NET9_9BACT</name>
<reference evidence="2 3" key="1">
    <citation type="submission" date="2018-11" db="EMBL/GenBank/DDBJ databases">
        <title>Draft genome sequence of Ferruginibacter sp. BO-59.</title>
        <authorList>
            <person name="Im W.T."/>
        </authorList>
    </citation>
    <scope>NUCLEOTIDE SEQUENCE [LARGE SCALE GENOMIC DNA]</scope>
    <source>
        <strain evidence="2 3">BO-59</strain>
    </source>
</reference>
<keyword evidence="1" id="KW-1133">Transmembrane helix</keyword>